<sequence length="227" mass="26228">MPLLSLKKKRNWNLGKTLKRTSSHIKEFHLFEWVLHLFRIKPRLTVVVHTAHRDEFSANGWGRVSQTVKSKGYLELMEGIILPLEISGYQKKLVDTCTFKRLVSESSVLFSDVKSHSEFGFKLIEMNPLEPKVIIWKSCYADKYFRILNYSVSSQLTELECSAKHIPFVNAHLNVFAKMQRIHIVGLPSGFSLNQIKSLLQSRINVDLRANSEYPFNFSNESEALLK</sequence>
<evidence type="ECO:0000313" key="1">
    <source>
        <dbReference type="EMBL" id="GME79006.1"/>
    </source>
</evidence>
<dbReference type="Proteomes" id="UP001165064">
    <property type="component" value="Unassembled WGS sequence"/>
</dbReference>
<evidence type="ECO:0000313" key="2">
    <source>
        <dbReference type="Proteomes" id="UP001165064"/>
    </source>
</evidence>
<proteinExistence type="predicted"/>
<organism evidence="1 2">
    <name type="scientific">Ambrosiozyma monospora</name>
    <name type="common">Yeast</name>
    <name type="synonym">Endomycopsis monosporus</name>
    <dbReference type="NCBI Taxonomy" id="43982"/>
    <lineage>
        <taxon>Eukaryota</taxon>
        <taxon>Fungi</taxon>
        <taxon>Dikarya</taxon>
        <taxon>Ascomycota</taxon>
        <taxon>Saccharomycotina</taxon>
        <taxon>Pichiomycetes</taxon>
        <taxon>Pichiales</taxon>
        <taxon>Pichiaceae</taxon>
        <taxon>Ambrosiozyma</taxon>
    </lineage>
</organism>
<reference evidence="1" key="1">
    <citation type="submission" date="2023-04" db="EMBL/GenBank/DDBJ databases">
        <title>Ambrosiozyma monospora NBRC 10751.</title>
        <authorList>
            <person name="Ichikawa N."/>
            <person name="Sato H."/>
            <person name="Tonouchi N."/>
        </authorList>
    </citation>
    <scope>NUCLEOTIDE SEQUENCE</scope>
    <source>
        <strain evidence="1">NBRC 10751</strain>
    </source>
</reference>
<accession>A0ACB5T138</accession>
<dbReference type="EMBL" id="BSXS01002407">
    <property type="protein sequence ID" value="GME79006.1"/>
    <property type="molecule type" value="Genomic_DNA"/>
</dbReference>
<keyword evidence="2" id="KW-1185">Reference proteome</keyword>
<comment type="caution">
    <text evidence="1">The sequence shown here is derived from an EMBL/GenBank/DDBJ whole genome shotgun (WGS) entry which is preliminary data.</text>
</comment>
<name>A0ACB5T138_AMBMO</name>
<gene>
    <name evidence="1" type="ORF">Amon02_000371900</name>
</gene>
<protein>
    <submittedName>
        <fullName evidence="1">Unnamed protein product</fullName>
    </submittedName>
</protein>